<feature type="domain" description="BTB" evidence="2">
    <location>
        <begin position="158"/>
        <end position="217"/>
    </location>
</feature>
<organism evidence="3 4">
    <name type="scientific">Pristionchus entomophagus</name>
    <dbReference type="NCBI Taxonomy" id="358040"/>
    <lineage>
        <taxon>Eukaryota</taxon>
        <taxon>Metazoa</taxon>
        <taxon>Ecdysozoa</taxon>
        <taxon>Nematoda</taxon>
        <taxon>Chromadorea</taxon>
        <taxon>Rhabditida</taxon>
        <taxon>Rhabditina</taxon>
        <taxon>Diplogasteromorpha</taxon>
        <taxon>Diplogasteroidea</taxon>
        <taxon>Neodiplogasteridae</taxon>
        <taxon>Pristionchus</taxon>
    </lineage>
</organism>
<dbReference type="SMART" id="SM00225">
    <property type="entry name" value="BTB"/>
    <property type="match status" value="1"/>
</dbReference>
<protein>
    <recommendedName>
        <fullName evidence="2">BTB domain-containing protein</fullName>
    </recommendedName>
</protein>
<dbReference type="SUPFAM" id="SSF54695">
    <property type="entry name" value="POZ domain"/>
    <property type="match status" value="1"/>
</dbReference>
<dbReference type="CDD" id="cd18186">
    <property type="entry name" value="BTB_POZ_ZBTB_KLHL-like"/>
    <property type="match status" value="1"/>
</dbReference>
<dbReference type="Proteomes" id="UP001432027">
    <property type="component" value="Unassembled WGS sequence"/>
</dbReference>
<name>A0AAV5TFB8_9BILA</name>
<dbReference type="EMBL" id="BTSX01000004">
    <property type="protein sequence ID" value="GMS91948.1"/>
    <property type="molecule type" value="Genomic_DNA"/>
</dbReference>
<evidence type="ECO:0000313" key="3">
    <source>
        <dbReference type="EMBL" id="GMS91948.1"/>
    </source>
</evidence>
<dbReference type="PANTHER" id="PTHR22744:SF14">
    <property type="entry name" value="BTB DOMAIN-CONTAINING PROTEIN-RELATED"/>
    <property type="match status" value="1"/>
</dbReference>
<accession>A0AAV5TFB8</accession>
<dbReference type="InterPro" id="IPR000210">
    <property type="entry name" value="BTB/POZ_dom"/>
</dbReference>
<dbReference type="InterPro" id="IPR002083">
    <property type="entry name" value="MATH/TRAF_dom"/>
</dbReference>
<dbReference type="Pfam" id="PF00917">
    <property type="entry name" value="MATH"/>
    <property type="match status" value="1"/>
</dbReference>
<dbReference type="Gene3D" id="3.30.710.10">
    <property type="entry name" value="Potassium Channel Kv1.1, Chain A"/>
    <property type="match status" value="1"/>
</dbReference>
<keyword evidence="4" id="KW-1185">Reference proteome</keyword>
<evidence type="ECO:0000256" key="1">
    <source>
        <dbReference type="SAM" id="MobiDB-lite"/>
    </source>
</evidence>
<feature type="region of interest" description="Disordered" evidence="1">
    <location>
        <begin position="1"/>
        <end position="21"/>
    </location>
</feature>
<dbReference type="PANTHER" id="PTHR22744">
    <property type="entry name" value="HELIX LOOP HELIX PROTEIN 21-RELATED"/>
    <property type="match status" value="1"/>
</dbReference>
<sequence>SKLASCQRKGRMTDPLAKKRKGSNTITMSFDGRDFCEGEVRVSPVHNIKGVAWRLQLTRYPGPPSFYGAVVHCDGEGELWRCDTKITLRHKVISGRYQQHNAVSHTFCSWNPDGSRCDLSQTSPIAFSSGEVAVDIEVVDRRERFSPRPNIDLIKSSDDVVLVLEGKKVTVNKQVLADQSTYFMGLFFSDFRESKQEEIEIKETDPQDFHELLKMLYGVSKEPTTVENAIRFLVMADKFDLNIVKDRVENFLLSTNLISIHRKCLIAEEHKLETLRSEIFPMYKQKKHLLSLWKSPEFAKFPPHFVKNTLFNYACQLLQPSIELI</sequence>
<gene>
    <name evidence="3" type="ORF">PENTCL1PPCAC_14123</name>
</gene>
<dbReference type="InterPro" id="IPR011333">
    <property type="entry name" value="SKP1/BTB/POZ_sf"/>
</dbReference>
<dbReference type="Pfam" id="PF00651">
    <property type="entry name" value="BTB"/>
    <property type="match status" value="1"/>
</dbReference>
<evidence type="ECO:0000259" key="2">
    <source>
        <dbReference type="PROSITE" id="PS50097"/>
    </source>
</evidence>
<dbReference type="AlphaFoldDB" id="A0AAV5TFB8"/>
<feature type="non-terminal residue" evidence="3">
    <location>
        <position position="1"/>
    </location>
</feature>
<comment type="caution">
    <text evidence="3">The sequence shown here is derived from an EMBL/GenBank/DDBJ whole genome shotgun (WGS) entry which is preliminary data.</text>
</comment>
<dbReference type="PROSITE" id="PS50097">
    <property type="entry name" value="BTB"/>
    <property type="match status" value="1"/>
</dbReference>
<proteinExistence type="predicted"/>
<evidence type="ECO:0000313" key="4">
    <source>
        <dbReference type="Proteomes" id="UP001432027"/>
    </source>
</evidence>
<reference evidence="3" key="1">
    <citation type="submission" date="2023-10" db="EMBL/GenBank/DDBJ databases">
        <title>Genome assembly of Pristionchus species.</title>
        <authorList>
            <person name="Yoshida K."/>
            <person name="Sommer R.J."/>
        </authorList>
    </citation>
    <scope>NUCLEOTIDE SEQUENCE</scope>
    <source>
        <strain evidence="3">RS0144</strain>
    </source>
</reference>